<gene>
    <name evidence="2" type="ORF">IQ266_12280</name>
</gene>
<evidence type="ECO:0000313" key="2">
    <source>
        <dbReference type="EMBL" id="MBE9030508.1"/>
    </source>
</evidence>
<comment type="caution">
    <text evidence="2">The sequence shown here is derived from an EMBL/GenBank/DDBJ whole genome shotgun (WGS) entry which is preliminary data.</text>
</comment>
<keyword evidence="1" id="KW-0812">Transmembrane</keyword>
<keyword evidence="1" id="KW-0472">Membrane</keyword>
<reference evidence="2" key="1">
    <citation type="submission" date="2020-10" db="EMBL/GenBank/DDBJ databases">
        <authorList>
            <person name="Castelo-Branco R."/>
            <person name="Eusebio N."/>
            <person name="Adriana R."/>
            <person name="Vieira A."/>
            <person name="Brugerolle De Fraissinette N."/>
            <person name="Rezende De Castro R."/>
            <person name="Schneider M.P."/>
            <person name="Vasconcelos V."/>
            <person name="Leao P.N."/>
        </authorList>
    </citation>
    <scope>NUCLEOTIDE SEQUENCE</scope>
    <source>
        <strain evidence="2">LEGE 11480</strain>
    </source>
</reference>
<keyword evidence="1" id="KW-1133">Transmembrane helix</keyword>
<organism evidence="2 3">
    <name type="scientific">Romeriopsis navalis LEGE 11480</name>
    <dbReference type="NCBI Taxonomy" id="2777977"/>
    <lineage>
        <taxon>Bacteria</taxon>
        <taxon>Bacillati</taxon>
        <taxon>Cyanobacteriota</taxon>
        <taxon>Cyanophyceae</taxon>
        <taxon>Leptolyngbyales</taxon>
        <taxon>Leptolyngbyaceae</taxon>
        <taxon>Romeriopsis</taxon>
        <taxon>Romeriopsis navalis</taxon>
    </lineage>
</organism>
<evidence type="ECO:0000256" key="1">
    <source>
        <dbReference type="SAM" id="Phobius"/>
    </source>
</evidence>
<feature type="transmembrane region" description="Helical" evidence="1">
    <location>
        <begin position="130"/>
        <end position="150"/>
    </location>
</feature>
<sequence>MIGCLLFSLLPASIFFVASLAFLLGNGFTLMEILRDPAQQSGQSSFLGFLSNIGVWLWVSSTAICFFSLFNSKSSIRGKEMVFLVGTFSSILAVDDFFMIHDRYVDQKLCYLAYALTAGALLVRHFRKIIAVDSFSFILAGTLLALSIGTDLIQSRIPLPYSIVQVFEEGFKFVGGAVWLYFCSQISIDHLTSVKSRVCHQIDTLDHQGL</sequence>
<accession>A0A928VKY4</accession>
<feature type="transmembrane region" description="Helical" evidence="1">
    <location>
        <begin position="82"/>
        <end position="100"/>
    </location>
</feature>
<proteinExistence type="predicted"/>
<feature type="transmembrane region" description="Helical" evidence="1">
    <location>
        <begin position="45"/>
        <end position="70"/>
    </location>
</feature>
<keyword evidence="3" id="KW-1185">Reference proteome</keyword>
<dbReference type="Proteomes" id="UP000625316">
    <property type="component" value="Unassembled WGS sequence"/>
</dbReference>
<name>A0A928VKY4_9CYAN</name>
<dbReference type="EMBL" id="JADEXQ010000037">
    <property type="protein sequence ID" value="MBE9030508.1"/>
    <property type="molecule type" value="Genomic_DNA"/>
</dbReference>
<evidence type="ECO:0000313" key="3">
    <source>
        <dbReference type="Proteomes" id="UP000625316"/>
    </source>
</evidence>
<dbReference type="AlphaFoldDB" id="A0A928VKY4"/>
<protein>
    <submittedName>
        <fullName evidence="2">Oxidase</fullName>
    </submittedName>
</protein>